<dbReference type="Gene3D" id="3.40.190.10">
    <property type="entry name" value="Periplasmic binding protein-like II"/>
    <property type="match status" value="1"/>
</dbReference>
<dbReference type="AlphaFoldDB" id="A0A444MH22"/>
<gene>
    <name evidence="2" type="ORF">EP867_01015</name>
</gene>
<dbReference type="Proteomes" id="UP000287168">
    <property type="component" value="Unassembled WGS sequence"/>
</dbReference>
<feature type="chain" id="PRO_5019226839" description="Molybdate ABC transporter substrate-binding protein" evidence="1">
    <location>
        <begin position="21"/>
        <end position="141"/>
    </location>
</feature>
<accession>A0A444MH22</accession>
<evidence type="ECO:0000256" key="1">
    <source>
        <dbReference type="SAM" id="SignalP"/>
    </source>
</evidence>
<dbReference type="RefSeq" id="WP_128486343.1">
    <property type="nucleotide sequence ID" value="NZ_JBHLXB010000011.1"/>
</dbReference>
<keyword evidence="3" id="KW-1185">Reference proteome</keyword>
<reference evidence="2 3" key="1">
    <citation type="journal article" date="2015" name="Int. J. Syst. Evol. Microbiol.">
        <title>Gemmobacter intermedius sp. nov., isolated from a white stork (Ciconia ciconia).</title>
        <authorList>
            <person name="Kampfer P."/>
            <person name="Jerzak L."/>
            <person name="Wilharm G."/>
            <person name="Golke J."/>
            <person name="Busse H.J."/>
            <person name="Glaeser S.P."/>
        </authorList>
    </citation>
    <scope>NUCLEOTIDE SEQUENCE [LARGE SCALE GENOMIC DNA]</scope>
    <source>
        <strain evidence="2 3">119/4</strain>
    </source>
</reference>
<comment type="caution">
    <text evidence="2">The sequence shown here is derived from an EMBL/GenBank/DDBJ whole genome shotgun (WGS) entry which is preliminary data.</text>
</comment>
<feature type="signal peptide" evidence="1">
    <location>
        <begin position="1"/>
        <end position="20"/>
    </location>
</feature>
<sequence length="141" mass="14217">MKRLSAAVLLSLMLSLPAGAGVVVATDAEFAPLVPVLAEASGTADVELLILPGADLKGAEADLILGADASAANHLIASGEALAQSRITYAMGRSGTDAALLARDGVLMQRAAENEAALAFHAFLLTPEAWDLIVAAGFGAH</sequence>
<evidence type="ECO:0008006" key="4">
    <source>
        <dbReference type="Google" id="ProtNLM"/>
    </source>
</evidence>
<name>A0A444MH22_9RHOB</name>
<dbReference type="EMBL" id="SBLC01000001">
    <property type="protein sequence ID" value="RWY45629.1"/>
    <property type="molecule type" value="Genomic_DNA"/>
</dbReference>
<evidence type="ECO:0000313" key="3">
    <source>
        <dbReference type="Proteomes" id="UP000287168"/>
    </source>
</evidence>
<evidence type="ECO:0000313" key="2">
    <source>
        <dbReference type="EMBL" id="RWY45629.1"/>
    </source>
</evidence>
<keyword evidence="1" id="KW-0732">Signal</keyword>
<protein>
    <recommendedName>
        <fullName evidence="4">Molybdate ABC transporter substrate-binding protein</fullName>
    </recommendedName>
</protein>
<organism evidence="2 3">
    <name type="scientific">Falsigemmobacter intermedius</name>
    <dbReference type="NCBI Taxonomy" id="1553448"/>
    <lineage>
        <taxon>Bacteria</taxon>
        <taxon>Pseudomonadati</taxon>
        <taxon>Pseudomonadota</taxon>
        <taxon>Alphaproteobacteria</taxon>
        <taxon>Rhodobacterales</taxon>
        <taxon>Paracoccaceae</taxon>
        <taxon>Falsigemmobacter</taxon>
    </lineage>
</organism>
<dbReference type="OrthoDB" id="9785015at2"/>
<proteinExistence type="predicted"/>